<dbReference type="Proteomes" id="UP000029120">
    <property type="component" value="Chromosome 6"/>
</dbReference>
<evidence type="ECO:0000259" key="1">
    <source>
        <dbReference type="PROSITE" id="PS50008"/>
    </source>
</evidence>
<keyword evidence="3" id="KW-1185">Reference proteome</keyword>
<dbReference type="PROSITE" id="PS50008">
    <property type="entry name" value="PIPLC_Y_DOMAIN"/>
    <property type="match status" value="1"/>
</dbReference>
<name>A0A087GRZ1_ARAAL</name>
<evidence type="ECO:0000313" key="3">
    <source>
        <dbReference type="Proteomes" id="UP000029120"/>
    </source>
</evidence>
<dbReference type="GO" id="GO:0004435">
    <property type="term" value="F:phosphatidylinositol-4,5-bisphosphate phospholipase C activity"/>
    <property type="evidence" value="ECO:0007669"/>
    <property type="project" value="InterPro"/>
</dbReference>
<accession>A0A087GRZ1</accession>
<dbReference type="EMBL" id="CM002874">
    <property type="protein sequence ID" value="KFK32643.1"/>
    <property type="molecule type" value="Genomic_DNA"/>
</dbReference>
<dbReference type="eggNOG" id="KOG0169">
    <property type="taxonomic scope" value="Eukaryota"/>
</dbReference>
<dbReference type="Gramene" id="KFK32643">
    <property type="protein sequence ID" value="KFK32643"/>
    <property type="gene ID" value="AALP_AA6G269900"/>
</dbReference>
<dbReference type="AlphaFoldDB" id="A0A087GRZ1"/>
<feature type="domain" description="PI-PLC Y-box" evidence="1">
    <location>
        <begin position="1"/>
        <end position="14"/>
    </location>
</feature>
<sequence length="106" mass="11827">MFGRNGGCGYVKKPYSLLNASPSGVFCPIVDTVVKKTLKVKVYMGDGWLVDIKKRIGGLSKPDLYVMDYENKGEEQQRMDTYLGRGIYIPIDLSCSCFALYSSLQP</sequence>
<proteinExistence type="predicted"/>
<reference evidence="3" key="1">
    <citation type="journal article" date="2015" name="Nat. Plants">
        <title>Genome expansion of Arabis alpina linked with retrotransposition and reduced symmetric DNA methylation.</title>
        <authorList>
            <person name="Willing E.M."/>
            <person name="Rawat V."/>
            <person name="Mandakova T."/>
            <person name="Maumus F."/>
            <person name="James G.V."/>
            <person name="Nordstroem K.J."/>
            <person name="Becker C."/>
            <person name="Warthmann N."/>
            <person name="Chica C."/>
            <person name="Szarzynska B."/>
            <person name="Zytnicki M."/>
            <person name="Albani M.C."/>
            <person name="Kiefer C."/>
            <person name="Bergonzi S."/>
            <person name="Castaings L."/>
            <person name="Mateos J.L."/>
            <person name="Berns M.C."/>
            <person name="Bujdoso N."/>
            <person name="Piofczyk T."/>
            <person name="de Lorenzo L."/>
            <person name="Barrero-Sicilia C."/>
            <person name="Mateos I."/>
            <person name="Piednoel M."/>
            <person name="Hagmann J."/>
            <person name="Chen-Min-Tao R."/>
            <person name="Iglesias-Fernandez R."/>
            <person name="Schuster S.C."/>
            <person name="Alonso-Blanco C."/>
            <person name="Roudier F."/>
            <person name="Carbonero P."/>
            <person name="Paz-Ares J."/>
            <person name="Davis S.J."/>
            <person name="Pecinka A."/>
            <person name="Quesneville H."/>
            <person name="Colot V."/>
            <person name="Lysak M.A."/>
            <person name="Weigel D."/>
            <person name="Coupland G."/>
            <person name="Schneeberger K."/>
        </authorList>
    </citation>
    <scope>NUCLEOTIDE SEQUENCE [LARGE SCALE GENOMIC DNA]</scope>
    <source>
        <strain evidence="3">cv. Pajares</strain>
    </source>
</reference>
<dbReference type="GO" id="GO:0006629">
    <property type="term" value="P:lipid metabolic process"/>
    <property type="evidence" value="ECO:0007669"/>
    <property type="project" value="InterPro"/>
</dbReference>
<evidence type="ECO:0000313" key="2">
    <source>
        <dbReference type="EMBL" id="KFK32643.1"/>
    </source>
</evidence>
<gene>
    <name evidence="2" type="ordered locus">AALP_Aa6g269900</name>
</gene>
<protein>
    <recommendedName>
        <fullName evidence="1">PI-PLC Y-box domain-containing protein</fullName>
    </recommendedName>
</protein>
<organism evidence="2 3">
    <name type="scientific">Arabis alpina</name>
    <name type="common">Alpine rock-cress</name>
    <dbReference type="NCBI Taxonomy" id="50452"/>
    <lineage>
        <taxon>Eukaryota</taxon>
        <taxon>Viridiplantae</taxon>
        <taxon>Streptophyta</taxon>
        <taxon>Embryophyta</taxon>
        <taxon>Tracheophyta</taxon>
        <taxon>Spermatophyta</taxon>
        <taxon>Magnoliopsida</taxon>
        <taxon>eudicotyledons</taxon>
        <taxon>Gunneridae</taxon>
        <taxon>Pentapetalae</taxon>
        <taxon>rosids</taxon>
        <taxon>malvids</taxon>
        <taxon>Brassicales</taxon>
        <taxon>Brassicaceae</taxon>
        <taxon>Arabideae</taxon>
        <taxon>Arabis</taxon>
    </lineage>
</organism>
<dbReference type="InterPro" id="IPR001711">
    <property type="entry name" value="PLipase_C_Pinositol-sp_Y"/>
</dbReference>
<dbReference type="GO" id="GO:0035556">
    <property type="term" value="P:intracellular signal transduction"/>
    <property type="evidence" value="ECO:0007669"/>
    <property type="project" value="InterPro"/>
</dbReference>